<organism evidence="2 3">
    <name type="scientific">Nitratidesulfovibrio liaohensis</name>
    <dbReference type="NCBI Taxonomy" id="2604158"/>
    <lineage>
        <taxon>Bacteria</taxon>
        <taxon>Pseudomonadati</taxon>
        <taxon>Thermodesulfobacteriota</taxon>
        <taxon>Desulfovibrionia</taxon>
        <taxon>Desulfovibrionales</taxon>
        <taxon>Desulfovibrionaceae</taxon>
        <taxon>Nitratidesulfovibrio</taxon>
    </lineage>
</organism>
<feature type="compositionally biased region" description="Gly residues" evidence="1">
    <location>
        <begin position="130"/>
        <end position="139"/>
    </location>
</feature>
<reference evidence="2" key="1">
    <citation type="submission" date="2023-09" db="EMBL/GenBank/DDBJ databases">
        <authorList>
            <consortium name="CW5 consortium"/>
            <person name="Lu C.-W."/>
        </authorList>
    </citation>
    <scope>NUCLEOTIDE SEQUENCE</scope>
    <source>
        <strain evidence="2">KPS</strain>
    </source>
</reference>
<feature type="region of interest" description="Disordered" evidence="1">
    <location>
        <begin position="121"/>
        <end position="144"/>
    </location>
</feature>
<accession>A0ABY9R6K7</accession>
<name>A0ABY9R6K7_9BACT</name>
<proteinExistence type="predicted"/>
<dbReference type="RefSeq" id="WP_309542542.1">
    <property type="nucleotide sequence ID" value="NZ_CP133659.1"/>
</dbReference>
<feature type="compositionally biased region" description="Low complexity" evidence="1">
    <location>
        <begin position="36"/>
        <end position="58"/>
    </location>
</feature>
<sequence>MTRREQILIGMAGVAAIAAVVILLLPSGTSRPVPAPSTLSPSLSAPANGGAAPAAPTTSAASAAPAAPVVPSTLAGLLPPGAEASVPPQAIVEQARKTLAEAVITPSQLYVLDAAMRQAAPNPFHPVPGKGDGPGGPDGTDGKSAAHDIAYSGYVAIGNSVLAILDGLEYRVGETVAETGYVVKSITPGKVVLASPGDVTDREIPYSGDDL</sequence>
<keyword evidence="3" id="KW-1185">Reference proteome</keyword>
<evidence type="ECO:0000313" key="3">
    <source>
        <dbReference type="Proteomes" id="UP001180616"/>
    </source>
</evidence>
<evidence type="ECO:0000313" key="2">
    <source>
        <dbReference type="EMBL" id="WMW66678.1"/>
    </source>
</evidence>
<dbReference type="Proteomes" id="UP001180616">
    <property type="component" value="Chromosome"/>
</dbReference>
<evidence type="ECO:0000256" key="1">
    <source>
        <dbReference type="SAM" id="MobiDB-lite"/>
    </source>
</evidence>
<feature type="region of interest" description="Disordered" evidence="1">
    <location>
        <begin position="33"/>
        <end position="58"/>
    </location>
</feature>
<dbReference type="EMBL" id="CP133659">
    <property type="protein sequence ID" value="WMW66678.1"/>
    <property type="molecule type" value="Genomic_DNA"/>
</dbReference>
<gene>
    <name evidence="2" type="ORF">KPS_001282</name>
</gene>
<protein>
    <submittedName>
        <fullName evidence="2">Uncharacterized protein</fullName>
    </submittedName>
</protein>